<keyword evidence="2" id="KW-1185">Reference proteome</keyword>
<evidence type="ECO:0000313" key="2">
    <source>
        <dbReference type="Proteomes" id="UP000183585"/>
    </source>
</evidence>
<gene>
    <name evidence="1" type="ORF">GA0070563_112136</name>
</gene>
<dbReference type="EMBL" id="FMCT01000012">
    <property type="protein sequence ID" value="SCF42823.1"/>
    <property type="molecule type" value="Genomic_DNA"/>
</dbReference>
<protein>
    <submittedName>
        <fullName evidence="1">Uncharacterized protein</fullName>
    </submittedName>
</protein>
<dbReference type="AlphaFoldDB" id="A0A1C5AC95"/>
<dbReference type="Proteomes" id="UP000183585">
    <property type="component" value="Unassembled WGS sequence"/>
</dbReference>
<proteinExistence type="predicted"/>
<name>A0A1C5AC95_9ACTN</name>
<organism evidence="1 2">
    <name type="scientific">Micromonospora carbonacea</name>
    <dbReference type="NCBI Taxonomy" id="47853"/>
    <lineage>
        <taxon>Bacteria</taxon>
        <taxon>Bacillati</taxon>
        <taxon>Actinomycetota</taxon>
        <taxon>Actinomycetes</taxon>
        <taxon>Micromonosporales</taxon>
        <taxon>Micromonosporaceae</taxon>
        <taxon>Micromonospora</taxon>
    </lineage>
</organism>
<dbReference type="RefSeq" id="WP_141723948.1">
    <property type="nucleotide sequence ID" value="NZ_FMCT01000012.1"/>
</dbReference>
<evidence type="ECO:0000313" key="1">
    <source>
        <dbReference type="EMBL" id="SCF42823.1"/>
    </source>
</evidence>
<accession>A0A1C5AC95</accession>
<sequence>MHNTTPTGHCVSDTRCRAYNPATRQPADTTSTPLCDACLTAAERDIRALVYDYVDLEQLQAPSLSQAIHMQPTGKAAPPMPLNGAAEALQAEIVHVAVTWETEVRAAANLTDPPTIRRGGPNIQRATTTLTAHLHTLARLPATAVYPTGPNDDPTDVTGWEAVHHLQHLHQRARGMLGRTYRTTHLPGTCSGCGIDELHRDDPRDEGDPCDVYCANCHATWPHDDYRQYVTNLVWPQRTGAAA</sequence>
<reference evidence="2" key="1">
    <citation type="submission" date="2016-06" db="EMBL/GenBank/DDBJ databases">
        <authorList>
            <person name="Varghese N."/>
            <person name="Submissions Spin"/>
        </authorList>
    </citation>
    <scope>NUCLEOTIDE SEQUENCE [LARGE SCALE GENOMIC DNA]</scope>
    <source>
        <strain evidence="2">DSM 43168</strain>
    </source>
</reference>